<dbReference type="Proteomes" id="UP001144978">
    <property type="component" value="Unassembled WGS sequence"/>
</dbReference>
<name>A0ACC1NPI8_9APHY</name>
<evidence type="ECO:0000313" key="2">
    <source>
        <dbReference type="Proteomes" id="UP001144978"/>
    </source>
</evidence>
<proteinExistence type="predicted"/>
<sequence>MIRTLTTSRRISVLSLTSSILIPSLPVYSYFMAFYDLYSCIPYAAACVHSFAIFNSRCTLLSLPIYLQRSLAWILLCSTARLKPSTLPRSEKSTHSRSRLQLPLGYSSNPLLALAPLASPATQLLSTKVRAEHPPGDALSLPTAASELAKCSITSSQAGEWTRSLGTPRARARRATMPDGRGGRQRVAQCRDPTFSRSKGRVYEIKPRVHGSVEPRVVTRAPSSQVCRTRTTTPRQHAGQQTRARELAREPPAVGGVGAKPYQRRSRVRAAGNGDGVGRGQGVDVGAGVSAARACAWAKSRGANIRDVRYGVQISMSQLRITYLVDSARSASA</sequence>
<evidence type="ECO:0000313" key="1">
    <source>
        <dbReference type="EMBL" id="KAJ2980984.1"/>
    </source>
</evidence>
<keyword evidence="2" id="KW-1185">Reference proteome</keyword>
<reference evidence="1" key="1">
    <citation type="submission" date="2022-08" db="EMBL/GenBank/DDBJ databases">
        <title>Genome Sequence of Pycnoporus sanguineus.</title>
        <authorList>
            <person name="Buettner E."/>
        </authorList>
    </citation>
    <scope>NUCLEOTIDE SEQUENCE</scope>
    <source>
        <strain evidence="1">CG-C14</strain>
    </source>
</reference>
<dbReference type="EMBL" id="JANSHE010004096">
    <property type="protein sequence ID" value="KAJ2980984.1"/>
    <property type="molecule type" value="Genomic_DNA"/>
</dbReference>
<comment type="caution">
    <text evidence="1">The sequence shown here is derived from an EMBL/GenBank/DDBJ whole genome shotgun (WGS) entry which is preliminary data.</text>
</comment>
<organism evidence="1 2">
    <name type="scientific">Trametes sanguinea</name>
    <dbReference type="NCBI Taxonomy" id="158606"/>
    <lineage>
        <taxon>Eukaryota</taxon>
        <taxon>Fungi</taxon>
        <taxon>Dikarya</taxon>
        <taxon>Basidiomycota</taxon>
        <taxon>Agaricomycotina</taxon>
        <taxon>Agaricomycetes</taxon>
        <taxon>Polyporales</taxon>
        <taxon>Polyporaceae</taxon>
        <taxon>Trametes</taxon>
    </lineage>
</organism>
<gene>
    <name evidence="1" type="ORF">NUW54_g10932</name>
</gene>
<accession>A0ACC1NPI8</accession>
<protein>
    <submittedName>
        <fullName evidence="1">Uncharacterized protein</fullName>
    </submittedName>
</protein>